<feature type="chain" id="PRO_5022681703" description="Secreted protein" evidence="1">
    <location>
        <begin position="19"/>
        <end position="91"/>
    </location>
</feature>
<name>A0A5B7I2A6_PORTR</name>
<protein>
    <recommendedName>
        <fullName evidence="4">Secreted protein</fullName>
    </recommendedName>
</protein>
<organism evidence="2 3">
    <name type="scientific">Portunus trituberculatus</name>
    <name type="common">Swimming crab</name>
    <name type="synonym">Neptunus trituberculatus</name>
    <dbReference type="NCBI Taxonomy" id="210409"/>
    <lineage>
        <taxon>Eukaryota</taxon>
        <taxon>Metazoa</taxon>
        <taxon>Ecdysozoa</taxon>
        <taxon>Arthropoda</taxon>
        <taxon>Crustacea</taxon>
        <taxon>Multicrustacea</taxon>
        <taxon>Malacostraca</taxon>
        <taxon>Eumalacostraca</taxon>
        <taxon>Eucarida</taxon>
        <taxon>Decapoda</taxon>
        <taxon>Pleocyemata</taxon>
        <taxon>Brachyura</taxon>
        <taxon>Eubrachyura</taxon>
        <taxon>Portunoidea</taxon>
        <taxon>Portunidae</taxon>
        <taxon>Portuninae</taxon>
        <taxon>Portunus</taxon>
    </lineage>
</organism>
<proteinExistence type="predicted"/>
<reference evidence="2 3" key="1">
    <citation type="submission" date="2019-05" db="EMBL/GenBank/DDBJ databases">
        <title>Another draft genome of Portunus trituberculatus and its Hox gene families provides insights of decapod evolution.</title>
        <authorList>
            <person name="Jeong J.-H."/>
            <person name="Song I."/>
            <person name="Kim S."/>
            <person name="Choi T."/>
            <person name="Kim D."/>
            <person name="Ryu S."/>
            <person name="Kim W."/>
        </authorList>
    </citation>
    <scope>NUCLEOTIDE SEQUENCE [LARGE SCALE GENOMIC DNA]</scope>
    <source>
        <tissue evidence="2">Muscle</tissue>
    </source>
</reference>
<evidence type="ECO:0000313" key="3">
    <source>
        <dbReference type="Proteomes" id="UP000324222"/>
    </source>
</evidence>
<gene>
    <name evidence="2" type="ORF">E2C01_070511</name>
</gene>
<evidence type="ECO:0000256" key="1">
    <source>
        <dbReference type="SAM" id="SignalP"/>
    </source>
</evidence>
<dbReference type="AlphaFoldDB" id="A0A5B7I2A6"/>
<evidence type="ECO:0008006" key="4">
    <source>
        <dbReference type="Google" id="ProtNLM"/>
    </source>
</evidence>
<keyword evidence="1" id="KW-0732">Signal</keyword>
<sequence length="91" mass="10191">MLLFLLLFFLLLDTGCRACVLVCDAVRGKCQGVEASRCVPTECVRSPCRPRRSWTPSLPPCLPVAPHLPSCANILAILPPLPRQHLFYLRY</sequence>
<keyword evidence="3" id="KW-1185">Reference proteome</keyword>
<feature type="signal peptide" evidence="1">
    <location>
        <begin position="1"/>
        <end position="18"/>
    </location>
</feature>
<accession>A0A5B7I2A6</accession>
<dbReference type="Proteomes" id="UP000324222">
    <property type="component" value="Unassembled WGS sequence"/>
</dbReference>
<comment type="caution">
    <text evidence="2">The sequence shown here is derived from an EMBL/GenBank/DDBJ whole genome shotgun (WGS) entry which is preliminary data.</text>
</comment>
<evidence type="ECO:0000313" key="2">
    <source>
        <dbReference type="EMBL" id="MPC76106.1"/>
    </source>
</evidence>
<dbReference type="EMBL" id="VSRR010042615">
    <property type="protein sequence ID" value="MPC76106.1"/>
    <property type="molecule type" value="Genomic_DNA"/>
</dbReference>